<dbReference type="SMART" id="SM00406">
    <property type="entry name" value="IGv"/>
    <property type="match status" value="1"/>
</dbReference>
<evidence type="ECO:0000256" key="3">
    <source>
        <dbReference type="ARBA" id="ARBA00022737"/>
    </source>
</evidence>
<accession>A0A3B4A419</accession>
<dbReference type="Proteomes" id="UP000261520">
    <property type="component" value="Unplaced"/>
</dbReference>
<proteinExistence type="predicted"/>
<evidence type="ECO:0000256" key="2">
    <source>
        <dbReference type="ARBA" id="ARBA00022729"/>
    </source>
</evidence>
<evidence type="ECO:0000256" key="4">
    <source>
        <dbReference type="ARBA" id="ARBA00023136"/>
    </source>
</evidence>
<keyword evidence="9" id="KW-1185">Reference proteome</keyword>
<comment type="subcellular location">
    <subcellularLocation>
        <location evidence="1">Membrane</location>
    </subcellularLocation>
</comment>
<dbReference type="GO" id="GO:0007157">
    <property type="term" value="P:heterophilic cell-cell adhesion via plasma membrane cell adhesion molecules"/>
    <property type="evidence" value="ECO:0007669"/>
    <property type="project" value="TreeGrafter"/>
</dbReference>
<reference evidence="8" key="1">
    <citation type="submission" date="2025-08" db="UniProtKB">
        <authorList>
            <consortium name="Ensembl"/>
        </authorList>
    </citation>
    <scope>IDENTIFICATION</scope>
</reference>
<dbReference type="PANTHER" id="PTHR23277">
    <property type="entry name" value="NECTIN-RELATED"/>
    <property type="match status" value="1"/>
</dbReference>
<dbReference type="InterPro" id="IPR013106">
    <property type="entry name" value="Ig_V-set"/>
</dbReference>
<dbReference type="GO" id="GO:0005912">
    <property type="term" value="C:adherens junction"/>
    <property type="evidence" value="ECO:0007669"/>
    <property type="project" value="TreeGrafter"/>
</dbReference>
<feature type="domain" description="Ig-like" evidence="7">
    <location>
        <begin position="49"/>
        <end position="161"/>
    </location>
</feature>
<sequence>MNTREQVFVTRFRVGHTGLNRTLFLKGKLSSGLCECGLELEMVEHVILNSVQVIGGNVSVVLGETAIFPCLLQETTESLTQITWQRRTRLIKDNTNFYTISSKNGPSYFNGPDERFSFAGNISLRNGSLQLSNVTRSDEGTYTCIFTLFPSGNFKTEIPLNVLGITTVLFTVCTALKIQNVLDEIK</sequence>
<evidence type="ECO:0000259" key="7">
    <source>
        <dbReference type="PROSITE" id="PS50835"/>
    </source>
</evidence>
<evidence type="ECO:0000256" key="5">
    <source>
        <dbReference type="ARBA" id="ARBA00023157"/>
    </source>
</evidence>
<dbReference type="Pfam" id="PF07686">
    <property type="entry name" value="V-set"/>
    <property type="match status" value="1"/>
</dbReference>
<dbReference type="SUPFAM" id="SSF48726">
    <property type="entry name" value="Immunoglobulin"/>
    <property type="match status" value="1"/>
</dbReference>
<evidence type="ECO:0000313" key="9">
    <source>
        <dbReference type="Proteomes" id="UP000261520"/>
    </source>
</evidence>
<dbReference type="InterPro" id="IPR007110">
    <property type="entry name" value="Ig-like_dom"/>
</dbReference>
<dbReference type="Gene3D" id="2.60.40.10">
    <property type="entry name" value="Immunoglobulins"/>
    <property type="match status" value="1"/>
</dbReference>
<keyword evidence="6" id="KW-0325">Glycoprotein</keyword>
<dbReference type="PANTHER" id="PTHR23277:SF106">
    <property type="entry name" value="NECTIN-1 ISOFORM X1-RELATED"/>
    <property type="match status" value="1"/>
</dbReference>
<keyword evidence="5" id="KW-1015">Disulfide bond</keyword>
<dbReference type="InterPro" id="IPR036179">
    <property type="entry name" value="Ig-like_dom_sf"/>
</dbReference>
<evidence type="ECO:0000256" key="6">
    <source>
        <dbReference type="ARBA" id="ARBA00023180"/>
    </source>
</evidence>
<evidence type="ECO:0000256" key="1">
    <source>
        <dbReference type="ARBA" id="ARBA00004370"/>
    </source>
</evidence>
<dbReference type="GO" id="GO:0016020">
    <property type="term" value="C:membrane"/>
    <property type="evidence" value="ECO:0007669"/>
    <property type="project" value="UniProtKB-SubCell"/>
</dbReference>
<dbReference type="Ensembl" id="ENSPMGT00000012596.1">
    <property type="protein sequence ID" value="ENSPMGP00000011807.1"/>
    <property type="gene ID" value="ENSPMGG00000009771.1"/>
</dbReference>
<dbReference type="PROSITE" id="PS50835">
    <property type="entry name" value="IG_LIKE"/>
    <property type="match status" value="1"/>
</dbReference>
<keyword evidence="3" id="KW-0677">Repeat</keyword>
<dbReference type="STRING" id="409849.ENSPMGP00000011807"/>
<dbReference type="InterPro" id="IPR013783">
    <property type="entry name" value="Ig-like_fold"/>
</dbReference>
<keyword evidence="2" id="KW-0732">Signal</keyword>
<dbReference type="InterPro" id="IPR051427">
    <property type="entry name" value="Nectin/Nectin-like"/>
</dbReference>
<name>A0A3B4A419_9GOBI</name>
<evidence type="ECO:0000313" key="8">
    <source>
        <dbReference type="Ensembl" id="ENSPMGP00000011807.1"/>
    </source>
</evidence>
<protein>
    <recommendedName>
        <fullName evidence="7">Ig-like domain-containing protein</fullName>
    </recommendedName>
</protein>
<organism evidence="8 9">
    <name type="scientific">Periophthalmus magnuspinnatus</name>
    <dbReference type="NCBI Taxonomy" id="409849"/>
    <lineage>
        <taxon>Eukaryota</taxon>
        <taxon>Metazoa</taxon>
        <taxon>Chordata</taxon>
        <taxon>Craniata</taxon>
        <taxon>Vertebrata</taxon>
        <taxon>Euteleostomi</taxon>
        <taxon>Actinopterygii</taxon>
        <taxon>Neopterygii</taxon>
        <taxon>Teleostei</taxon>
        <taxon>Neoteleostei</taxon>
        <taxon>Acanthomorphata</taxon>
        <taxon>Gobiaria</taxon>
        <taxon>Gobiiformes</taxon>
        <taxon>Gobioidei</taxon>
        <taxon>Gobiidae</taxon>
        <taxon>Oxudercinae</taxon>
        <taxon>Periophthalmus</taxon>
    </lineage>
</organism>
<keyword evidence="4" id="KW-0472">Membrane</keyword>
<dbReference type="AlphaFoldDB" id="A0A3B4A419"/>
<dbReference type="SMART" id="SM00409">
    <property type="entry name" value="IG"/>
    <property type="match status" value="1"/>
</dbReference>
<dbReference type="InterPro" id="IPR003599">
    <property type="entry name" value="Ig_sub"/>
</dbReference>
<dbReference type="GO" id="GO:0007156">
    <property type="term" value="P:homophilic cell adhesion via plasma membrane adhesion molecules"/>
    <property type="evidence" value="ECO:0007669"/>
    <property type="project" value="TreeGrafter"/>
</dbReference>
<reference evidence="8" key="2">
    <citation type="submission" date="2025-09" db="UniProtKB">
        <authorList>
            <consortium name="Ensembl"/>
        </authorList>
    </citation>
    <scope>IDENTIFICATION</scope>
</reference>